<organism evidence="2 3">
    <name type="scientific">Actinidia rufa</name>
    <dbReference type="NCBI Taxonomy" id="165716"/>
    <lineage>
        <taxon>Eukaryota</taxon>
        <taxon>Viridiplantae</taxon>
        <taxon>Streptophyta</taxon>
        <taxon>Embryophyta</taxon>
        <taxon>Tracheophyta</taxon>
        <taxon>Spermatophyta</taxon>
        <taxon>Magnoliopsida</taxon>
        <taxon>eudicotyledons</taxon>
        <taxon>Gunneridae</taxon>
        <taxon>Pentapetalae</taxon>
        <taxon>asterids</taxon>
        <taxon>Ericales</taxon>
        <taxon>Actinidiaceae</taxon>
        <taxon>Actinidia</taxon>
    </lineage>
</organism>
<dbReference type="Proteomes" id="UP000585474">
    <property type="component" value="Unassembled WGS sequence"/>
</dbReference>
<proteinExistence type="predicted"/>
<dbReference type="AlphaFoldDB" id="A0A7J0DCT3"/>
<feature type="region of interest" description="Disordered" evidence="1">
    <location>
        <begin position="13"/>
        <end position="46"/>
    </location>
</feature>
<gene>
    <name evidence="2" type="ORF">Acr_00g0018120</name>
</gene>
<evidence type="ECO:0000313" key="2">
    <source>
        <dbReference type="EMBL" id="GFS31564.1"/>
    </source>
</evidence>
<evidence type="ECO:0000313" key="3">
    <source>
        <dbReference type="Proteomes" id="UP000585474"/>
    </source>
</evidence>
<reference evidence="3" key="1">
    <citation type="submission" date="2019-07" db="EMBL/GenBank/DDBJ databases">
        <title>De Novo Assembly of kiwifruit Actinidia rufa.</title>
        <authorList>
            <person name="Sugita-Konishi S."/>
            <person name="Sato K."/>
            <person name="Mori E."/>
            <person name="Abe Y."/>
            <person name="Kisaki G."/>
            <person name="Hamano K."/>
            <person name="Suezawa K."/>
            <person name="Otani M."/>
            <person name="Fukuda T."/>
            <person name="Manabe T."/>
            <person name="Gomi K."/>
            <person name="Tabuchi M."/>
            <person name="Akimitsu K."/>
            <person name="Kataoka I."/>
        </authorList>
    </citation>
    <scope>NUCLEOTIDE SEQUENCE [LARGE SCALE GENOMIC DNA]</scope>
    <source>
        <strain evidence="3">cv. Fuchu</strain>
    </source>
</reference>
<keyword evidence="3" id="KW-1185">Reference proteome</keyword>
<comment type="caution">
    <text evidence="2">The sequence shown here is derived from an EMBL/GenBank/DDBJ whole genome shotgun (WGS) entry which is preliminary data.</text>
</comment>
<evidence type="ECO:0000256" key="1">
    <source>
        <dbReference type="SAM" id="MobiDB-lite"/>
    </source>
</evidence>
<dbReference type="EMBL" id="BJWL01000147">
    <property type="protein sequence ID" value="GFS31564.1"/>
    <property type="molecule type" value="Genomic_DNA"/>
</dbReference>
<feature type="compositionally biased region" description="Basic and acidic residues" evidence="1">
    <location>
        <begin position="13"/>
        <end position="33"/>
    </location>
</feature>
<protein>
    <submittedName>
        <fullName evidence="2">Uncharacterized protein</fullName>
    </submittedName>
</protein>
<name>A0A7J0DCT3_9ERIC</name>
<sequence length="111" mass="12306">MEVTYSKTVKVRFKGDKGDELSHESDTQKKIVMDDDDDEGGDASASHDSASSLCCCGRHHVMASNNNWYGDGNLTPPEPNYYPSAPPWPGTYAYPYPHSYVEENSHGCNLM</sequence>
<accession>A0A7J0DCT3</accession>